<accession>A0ABT8DUP5</accession>
<reference evidence="2 3" key="1">
    <citation type="submission" date="2023-06" db="EMBL/GenBank/DDBJ databases">
        <title>Pelomonas sp. PFR6 16S ribosomal RNA gene Genome sequencing and assembly.</title>
        <authorList>
            <person name="Woo H."/>
        </authorList>
    </citation>
    <scope>NUCLEOTIDE SEQUENCE [LARGE SCALE GENOMIC DNA]</scope>
    <source>
        <strain evidence="2 3">PFR6</strain>
    </source>
</reference>
<protein>
    <submittedName>
        <fullName evidence="2">Uncharacterized protein</fullName>
    </submittedName>
</protein>
<comment type="caution">
    <text evidence="2">The sequence shown here is derived from an EMBL/GenBank/DDBJ whole genome shotgun (WGS) entry which is preliminary data.</text>
</comment>
<organism evidence="2 3">
    <name type="scientific">Roseateles violae</name>
    <dbReference type="NCBI Taxonomy" id="3058042"/>
    <lineage>
        <taxon>Bacteria</taxon>
        <taxon>Pseudomonadati</taxon>
        <taxon>Pseudomonadota</taxon>
        <taxon>Betaproteobacteria</taxon>
        <taxon>Burkholderiales</taxon>
        <taxon>Sphaerotilaceae</taxon>
        <taxon>Roseateles</taxon>
    </lineage>
</organism>
<dbReference type="Proteomes" id="UP001228044">
    <property type="component" value="Unassembled WGS sequence"/>
</dbReference>
<gene>
    <name evidence="2" type="ORF">QWJ38_10095</name>
</gene>
<dbReference type="RefSeq" id="WP_290358917.1">
    <property type="nucleotide sequence ID" value="NZ_JAUHHC010000002.1"/>
</dbReference>
<proteinExistence type="predicted"/>
<keyword evidence="3" id="KW-1185">Reference proteome</keyword>
<feature type="region of interest" description="Disordered" evidence="1">
    <location>
        <begin position="1"/>
        <end position="20"/>
    </location>
</feature>
<evidence type="ECO:0000313" key="3">
    <source>
        <dbReference type="Proteomes" id="UP001228044"/>
    </source>
</evidence>
<evidence type="ECO:0000256" key="1">
    <source>
        <dbReference type="SAM" id="MobiDB-lite"/>
    </source>
</evidence>
<evidence type="ECO:0000313" key="2">
    <source>
        <dbReference type="EMBL" id="MDN3920629.1"/>
    </source>
</evidence>
<dbReference type="EMBL" id="JAUHHC010000002">
    <property type="protein sequence ID" value="MDN3920629.1"/>
    <property type="molecule type" value="Genomic_DNA"/>
</dbReference>
<feature type="compositionally biased region" description="Low complexity" evidence="1">
    <location>
        <begin position="1"/>
        <end position="13"/>
    </location>
</feature>
<name>A0ABT8DUP5_9BURK</name>
<sequence>MLLASASASAGEGAVEGKAKDFCSRRGNPEVVLSDFRGQAEFLLVATVQDKRVQKVRMQLVHSSATMSAKAYAAYVAAYTEMAQAYGCERDGVFKQTIKLKVGPA</sequence>